<organism evidence="1 2">
    <name type="scientific">Pleurodeles waltl</name>
    <name type="common">Iberian ribbed newt</name>
    <dbReference type="NCBI Taxonomy" id="8319"/>
    <lineage>
        <taxon>Eukaryota</taxon>
        <taxon>Metazoa</taxon>
        <taxon>Chordata</taxon>
        <taxon>Craniata</taxon>
        <taxon>Vertebrata</taxon>
        <taxon>Euteleostomi</taxon>
        <taxon>Amphibia</taxon>
        <taxon>Batrachia</taxon>
        <taxon>Caudata</taxon>
        <taxon>Salamandroidea</taxon>
        <taxon>Salamandridae</taxon>
        <taxon>Pleurodelinae</taxon>
        <taxon>Pleurodeles</taxon>
    </lineage>
</organism>
<dbReference type="AlphaFoldDB" id="A0AAV7LEN3"/>
<keyword evidence="2" id="KW-1185">Reference proteome</keyword>
<accession>A0AAV7LEN3</accession>
<dbReference type="Proteomes" id="UP001066276">
    <property type="component" value="Chromosome 11"/>
</dbReference>
<evidence type="ECO:0000313" key="2">
    <source>
        <dbReference type="Proteomes" id="UP001066276"/>
    </source>
</evidence>
<name>A0AAV7LEN3_PLEWA</name>
<proteinExistence type="predicted"/>
<gene>
    <name evidence="1" type="ORF">NDU88_000420</name>
</gene>
<feature type="non-terminal residue" evidence="1">
    <location>
        <position position="49"/>
    </location>
</feature>
<sequence length="49" mass="5343">PPHTSWSASSHIRVGLLTHQGRPLLLCCASHIRVSRLTHQGQSLLLCCA</sequence>
<protein>
    <submittedName>
        <fullName evidence="1">Uncharacterized protein</fullName>
    </submittedName>
</protein>
<dbReference type="EMBL" id="JANPWB010000015">
    <property type="protein sequence ID" value="KAJ1087238.1"/>
    <property type="molecule type" value="Genomic_DNA"/>
</dbReference>
<feature type="non-terminal residue" evidence="1">
    <location>
        <position position="1"/>
    </location>
</feature>
<reference evidence="1" key="1">
    <citation type="journal article" date="2022" name="bioRxiv">
        <title>Sequencing and chromosome-scale assembly of the giantPleurodeles waltlgenome.</title>
        <authorList>
            <person name="Brown T."/>
            <person name="Elewa A."/>
            <person name="Iarovenko S."/>
            <person name="Subramanian E."/>
            <person name="Araus A.J."/>
            <person name="Petzold A."/>
            <person name="Susuki M."/>
            <person name="Suzuki K.-i.T."/>
            <person name="Hayashi T."/>
            <person name="Toyoda A."/>
            <person name="Oliveira C."/>
            <person name="Osipova E."/>
            <person name="Leigh N.D."/>
            <person name="Simon A."/>
            <person name="Yun M.H."/>
        </authorList>
    </citation>
    <scope>NUCLEOTIDE SEQUENCE</scope>
    <source>
        <strain evidence="1">20211129_DDA</strain>
        <tissue evidence="1">Liver</tissue>
    </source>
</reference>
<evidence type="ECO:0000313" key="1">
    <source>
        <dbReference type="EMBL" id="KAJ1087238.1"/>
    </source>
</evidence>
<comment type="caution">
    <text evidence="1">The sequence shown here is derived from an EMBL/GenBank/DDBJ whole genome shotgun (WGS) entry which is preliminary data.</text>
</comment>